<proteinExistence type="predicted"/>
<reference evidence="2 3" key="1">
    <citation type="journal article" date="2014" name="Mol. Ecol.">
        <title>Evolution of Synechococcus.</title>
        <authorList>
            <person name="Dvorak P."/>
            <person name="Casamatta D."/>
            <person name="Hasler P."/>
            <person name="Poulickova A."/>
            <person name="Ondrej V."/>
            <person name="Sanges R."/>
        </authorList>
    </citation>
    <scope>NUCLEOTIDE SEQUENCE [LARGE SCALE GENOMIC DNA]</scope>
    <source>
        <strain evidence="2 3">CAUP A 1101</strain>
    </source>
</reference>
<feature type="transmembrane region" description="Helical" evidence="1">
    <location>
        <begin position="12"/>
        <end position="33"/>
    </location>
</feature>
<dbReference type="AlphaFoldDB" id="A0A098TQ49"/>
<evidence type="ECO:0000313" key="3">
    <source>
        <dbReference type="Proteomes" id="UP000030170"/>
    </source>
</evidence>
<accession>A0A098TQ49</accession>
<dbReference type="InterPro" id="IPR025067">
    <property type="entry name" value="DUF4079"/>
</dbReference>
<dbReference type="Pfam" id="PF13301">
    <property type="entry name" value="DUF4079"/>
    <property type="match status" value="1"/>
</dbReference>
<dbReference type="Proteomes" id="UP000030170">
    <property type="component" value="Unassembled WGS sequence"/>
</dbReference>
<dbReference type="STRING" id="1497020.DO97_00195"/>
<feature type="transmembrane region" description="Helical" evidence="1">
    <location>
        <begin position="127"/>
        <end position="148"/>
    </location>
</feature>
<feature type="transmembrane region" description="Helical" evidence="1">
    <location>
        <begin position="96"/>
        <end position="115"/>
    </location>
</feature>
<keyword evidence="1" id="KW-0812">Transmembrane</keyword>
<evidence type="ECO:0008006" key="4">
    <source>
        <dbReference type="Google" id="ProtNLM"/>
    </source>
</evidence>
<name>A0A098TQ49_9CYAN</name>
<feature type="transmembrane region" description="Helical" evidence="1">
    <location>
        <begin position="64"/>
        <end position="84"/>
    </location>
</feature>
<dbReference type="EMBL" id="JJML01000001">
    <property type="protein sequence ID" value="KGF73997.1"/>
    <property type="molecule type" value="Genomic_DNA"/>
</dbReference>
<evidence type="ECO:0000256" key="1">
    <source>
        <dbReference type="SAM" id="Phobius"/>
    </source>
</evidence>
<dbReference type="PANTHER" id="PTHR34679:SF2">
    <property type="entry name" value="OS02G0122500 PROTEIN"/>
    <property type="match status" value="1"/>
</dbReference>
<evidence type="ECO:0000313" key="2">
    <source>
        <dbReference type="EMBL" id="KGF73997.1"/>
    </source>
</evidence>
<comment type="caution">
    <text evidence="2">The sequence shown here is derived from an EMBL/GenBank/DDBJ whole genome shotgun (WGS) entry which is preliminary data.</text>
</comment>
<keyword evidence="1" id="KW-0472">Membrane</keyword>
<gene>
    <name evidence="2" type="ORF">DO97_00195</name>
</gene>
<dbReference type="PANTHER" id="PTHR34679">
    <property type="match status" value="1"/>
</dbReference>
<sequence>MSSDSLAALKPYLSFFHPITMWILLVVALYAMYLGVQVRRARLADGELKKELVKGRFAIRHHQIGSILLALMVIGAIGGITVTYLNNGKIVIGPHLFAGLGMVGLVSTSAALVPFMQKHDWVRSIHVSLNLILLGLFGWQAVTGVQIVQKIVSKMMTNGVG</sequence>
<organism evidence="2 3">
    <name type="scientific">Neosynechococcus sphagnicola sy1</name>
    <dbReference type="NCBI Taxonomy" id="1497020"/>
    <lineage>
        <taxon>Bacteria</taxon>
        <taxon>Bacillati</taxon>
        <taxon>Cyanobacteriota</taxon>
        <taxon>Cyanophyceae</taxon>
        <taxon>Neosynechococcales</taxon>
        <taxon>Neosynechococcaceae</taxon>
        <taxon>Neosynechococcus</taxon>
    </lineage>
</organism>
<protein>
    <recommendedName>
        <fullName evidence="4">DUF4079 domain-containing protein</fullName>
    </recommendedName>
</protein>
<dbReference type="OrthoDB" id="458200at2"/>
<keyword evidence="1" id="KW-1133">Transmembrane helix</keyword>
<dbReference type="RefSeq" id="WP_036530139.1">
    <property type="nucleotide sequence ID" value="NZ_JJML01000001.1"/>
</dbReference>
<keyword evidence="3" id="KW-1185">Reference proteome</keyword>